<accession>A0A6H1P6W9</accession>
<evidence type="ECO:0000313" key="1">
    <source>
        <dbReference type="EMBL" id="QIZ09147.1"/>
    </source>
</evidence>
<sequence>MWVITLYLNENLKMYEFNTEEEAKEAFRNIKGDKILSEIVYYNDPCLV</sequence>
<reference evidence="1 2" key="1">
    <citation type="submission" date="2020-04" db="EMBL/GenBank/DDBJ databases">
        <title>Genome-Wide Identification of 5-Methylcytosine Sites in Bacterial Genomes By High-Throughput Sequencing of MspJI Restriction Fragments.</title>
        <authorList>
            <person name="Wu V."/>
        </authorList>
    </citation>
    <scope>NUCLEOTIDE SEQUENCE [LARGE SCALE GENOMIC DNA]</scope>
    <source>
        <strain evidence="1 2">S2</strain>
    </source>
</reference>
<name>A0A6H1P6W9_PRIMG</name>
<dbReference type="Proteomes" id="UP000501868">
    <property type="component" value="Chromosome"/>
</dbReference>
<dbReference type="AlphaFoldDB" id="A0A6H1P6W9"/>
<gene>
    <name evidence="1" type="ORF">HFZ78_22565</name>
</gene>
<organism evidence="1 2">
    <name type="scientific">Priestia megaterium</name>
    <name type="common">Bacillus megaterium</name>
    <dbReference type="NCBI Taxonomy" id="1404"/>
    <lineage>
        <taxon>Bacteria</taxon>
        <taxon>Bacillati</taxon>
        <taxon>Bacillota</taxon>
        <taxon>Bacilli</taxon>
        <taxon>Bacillales</taxon>
        <taxon>Bacillaceae</taxon>
        <taxon>Priestia</taxon>
    </lineage>
</organism>
<evidence type="ECO:0000313" key="2">
    <source>
        <dbReference type="Proteomes" id="UP000501868"/>
    </source>
</evidence>
<protein>
    <submittedName>
        <fullName evidence="1">Uncharacterized protein</fullName>
    </submittedName>
</protein>
<dbReference type="EMBL" id="CP051128">
    <property type="protein sequence ID" value="QIZ09147.1"/>
    <property type="molecule type" value="Genomic_DNA"/>
</dbReference>
<reference evidence="1 2" key="2">
    <citation type="submission" date="2020-04" db="EMBL/GenBank/DDBJ databases">
        <authorList>
            <person name="Fomenkov A."/>
            <person name="Anton B.P."/>
            <person name="Roberts R.J."/>
        </authorList>
    </citation>
    <scope>NUCLEOTIDE SEQUENCE [LARGE SCALE GENOMIC DNA]</scope>
    <source>
        <strain evidence="1 2">S2</strain>
    </source>
</reference>
<proteinExistence type="predicted"/>